<evidence type="ECO:0000313" key="3">
    <source>
        <dbReference type="EMBL" id="QDU35958.1"/>
    </source>
</evidence>
<gene>
    <name evidence="3" type="ORF">Mal4_02410</name>
</gene>
<reference evidence="3 4" key="1">
    <citation type="submission" date="2019-02" db="EMBL/GenBank/DDBJ databases">
        <title>Deep-cultivation of Planctomycetes and their phenomic and genomic characterization uncovers novel biology.</title>
        <authorList>
            <person name="Wiegand S."/>
            <person name="Jogler M."/>
            <person name="Boedeker C."/>
            <person name="Pinto D."/>
            <person name="Vollmers J."/>
            <person name="Rivas-Marin E."/>
            <person name="Kohn T."/>
            <person name="Peeters S.H."/>
            <person name="Heuer A."/>
            <person name="Rast P."/>
            <person name="Oberbeckmann S."/>
            <person name="Bunk B."/>
            <person name="Jeske O."/>
            <person name="Meyerdierks A."/>
            <person name="Storesund J.E."/>
            <person name="Kallscheuer N."/>
            <person name="Luecker S."/>
            <person name="Lage O.M."/>
            <person name="Pohl T."/>
            <person name="Merkel B.J."/>
            <person name="Hornburger P."/>
            <person name="Mueller R.-W."/>
            <person name="Bruemmer F."/>
            <person name="Labrenz M."/>
            <person name="Spormann A.M."/>
            <person name="Op den Camp H."/>
            <person name="Overmann J."/>
            <person name="Amann R."/>
            <person name="Jetten M.S.M."/>
            <person name="Mascher T."/>
            <person name="Medema M.H."/>
            <person name="Devos D.P."/>
            <person name="Kaster A.-K."/>
            <person name="Ovreas L."/>
            <person name="Rohde M."/>
            <person name="Galperin M.Y."/>
            <person name="Jogler C."/>
        </authorList>
    </citation>
    <scope>NUCLEOTIDE SEQUENCE [LARGE SCALE GENOMIC DNA]</scope>
    <source>
        <strain evidence="3 4">Mal4</strain>
    </source>
</reference>
<dbReference type="RefSeq" id="WP_197443974.1">
    <property type="nucleotide sequence ID" value="NZ_CP036275.1"/>
</dbReference>
<dbReference type="GO" id="GO:0015074">
    <property type="term" value="P:DNA integration"/>
    <property type="evidence" value="ECO:0007669"/>
    <property type="project" value="InterPro"/>
</dbReference>
<proteinExistence type="predicted"/>
<dbReference type="Gene3D" id="3.30.420.10">
    <property type="entry name" value="Ribonuclease H-like superfamily/Ribonuclease H"/>
    <property type="match status" value="1"/>
</dbReference>
<protein>
    <recommendedName>
        <fullName evidence="2">Integrase catalytic domain-containing protein</fullName>
    </recommendedName>
</protein>
<dbReference type="AlphaFoldDB" id="A0A517Z0F7"/>
<dbReference type="InterPro" id="IPR012337">
    <property type="entry name" value="RNaseH-like_sf"/>
</dbReference>
<evidence type="ECO:0000256" key="1">
    <source>
        <dbReference type="SAM" id="MobiDB-lite"/>
    </source>
</evidence>
<dbReference type="KEGG" id="mri:Mal4_02410"/>
<dbReference type="Proteomes" id="UP000320496">
    <property type="component" value="Chromosome"/>
</dbReference>
<sequence>MHTEDVGLSPGYVLHERDRKFSREFDEILKCAGGAAKKTSIQSPNLQAHVERVIQILQHEVLNQFVAVSERHLNHICSEAVRRYNTERGHSARENLPPAWDSSPPGPVDTTRLSDVACSTRLGGLLTHY</sequence>
<evidence type="ECO:0000259" key="2">
    <source>
        <dbReference type="Pfam" id="PF13683"/>
    </source>
</evidence>
<organism evidence="3 4">
    <name type="scientific">Maioricimonas rarisocia</name>
    <dbReference type="NCBI Taxonomy" id="2528026"/>
    <lineage>
        <taxon>Bacteria</taxon>
        <taxon>Pseudomonadati</taxon>
        <taxon>Planctomycetota</taxon>
        <taxon>Planctomycetia</taxon>
        <taxon>Planctomycetales</taxon>
        <taxon>Planctomycetaceae</taxon>
        <taxon>Maioricimonas</taxon>
    </lineage>
</organism>
<dbReference type="InterPro" id="IPR036397">
    <property type="entry name" value="RNaseH_sf"/>
</dbReference>
<dbReference type="GO" id="GO:0003676">
    <property type="term" value="F:nucleic acid binding"/>
    <property type="evidence" value="ECO:0007669"/>
    <property type="project" value="InterPro"/>
</dbReference>
<feature type="domain" description="Integrase catalytic" evidence="2">
    <location>
        <begin position="42"/>
        <end position="98"/>
    </location>
</feature>
<dbReference type="Pfam" id="PF13683">
    <property type="entry name" value="rve_3"/>
    <property type="match status" value="1"/>
</dbReference>
<dbReference type="SUPFAM" id="SSF53098">
    <property type="entry name" value="Ribonuclease H-like"/>
    <property type="match status" value="1"/>
</dbReference>
<keyword evidence="4" id="KW-1185">Reference proteome</keyword>
<evidence type="ECO:0000313" key="4">
    <source>
        <dbReference type="Proteomes" id="UP000320496"/>
    </source>
</evidence>
<name>A0A517Z0F7_9PLAN</name>
<accession>A0A517Z0F7</accession>
<feature type="region of interest" description="Disordered" evidence="1">
    <location>
        <begin position="87"/>
        <end position="111"/>
    </location>
</feature>
<dbReference type="InterPro" id="IPR001584">
    <property type="entry name" value="Integrase_cat-core"/>
</dbReference>
<dbReference type="EMBL" id="CP036275">
    <property type="protein sequence ID" value="QDU35958.1"/>
    <property type="molecule type" value="Genomic_DNA"/>
</dbReference>